<reference evidence="7" key="1">
    <citation type="submission" date="2020-11" db="EMBL/GenBank/DDBJ databases">
        <title>Genome seq and assembly of Planobacterium sp.</title>
        <authorList>
            <person name="Chhetri G."/>
        </authorList>
    </citation>
    <scope>NUCLEOTIDE SEQUENCE</scope>
    <source>
        <strain evidence="7">GCR5</strain>
    </source>
</reference>
<dbReference type="Pfam" id="PF26410">
    <property type="entry name" value="GH5_mannosidase"/>
    <property type="match status" value="1"/>
</dbReference>
<evidence type="ECO:0000259" key="6">
    <source>
        <dbReference type="Pfam" id="PF26410"/>
    </source>
</evidence>
<protein>
    <recommendedName>
        <fullName evidence="2">mannan endo-1,4-beta-mannosidase</fullName>
        <ecNumber evidence="2">3.2.1.78</ecNumber>
    </recommendedName>
</protein>
<feature type="region of interest" description="Disordered" evidence="5">
    <location>
        <begin position="376"/>
        <end position="395"/>
    </location>
</feature>
<organism evidence="7 8">
    <name type="scientific">Planobacterium oryzisoli</name>
    <dbReference type="NCBI Taxonomy" id="2771435"/>
    <lineage>
        <taxon>Bacteria</taxon>
        <taxon>Pseudomonadati</taxon>
        <taxon>Bacteroidota</taxon>
        <taxon>Flavobacteriia</taxon>
        <taxon>Flavobacteriales</taxon>
        <taxon>Weeksellaceae</taxon>
        <taxon>Chryseobacterium group</taxon>
        <taxon>Chryseobacterium</taxon>
    </lineage>
</organism>
<feature type="domain" description="Glycoside hydrolase family 5" evidence="6">
    <location>
        <begin position="12"/>
        <end position="413"/>
    </location>
</feature>
<dbReference type="InterPro" id="IPR017853">
    <property type="entry name" value="GH"/>
</dbReference>
<keyword evidence="4" id="KW-0326">Glycosidase</keyword>
<accession>A0A931E752</accession>
<keyword evidence="8" id="KW-1185">Reference proteome</keyword>
<dbReference type="PANTHER" id="PTHR31451:SF40">
    <property type="entry name" value="GLYCOSIDE HYDROLASE FAMILY 5 DOMAIN-CONTAINING PROTEIN"/>
    <property type="match status" value="1"/>
</dbReference>
<dbReference type="AlphaFoldDB" id="A0A931E752"/>
<dbReference type="SUPFAM" id="SSF51445">
    <property type="entry name" value="(Trans)glycosidases"/>
    <property type="match status" value="1"/>
</dbReference>
<dbReference type="PANTHER" id="PTHR31451">
    <property type="match status" value="1"/>
</dbReference>
<proteinExistence type="predicted"/>
<dbReference type="GO" id="GO:0016985">
    <property type="term" value="F:mannan endo-1,4-beta-mannosidase activity"/>
    <property type="evidence" value="ECO:0007669"/>
    <property type="project" value="TreeGrafter"/>
</dbReference>
<dbReference type="EMBL" id="JADKYY010000013">
    <property type="protein sequence ID" value="MBF5027995.1"/>
    <property type="molecule type" value="Genomic_DNA"/>
</dbReference>
<evidence type="ECO:0000313" key="8">
    <source>
        <dbReference type="Proteomes" id="UP000694480"/>
    </source>
</evidence>
<name>A0A931E752_9FLAO</name>
<evidence type="ECO:0000256" key="2">
    <source>
        <dbReference type="ARBA" id="ARBA00012706"/>
    </source>
</evidence>
<dbReference type="InterPro" id="IPR001547">
    <property type="entry name" value="Glyco_hydro_5"/>
</dbReference>
<dbReference type="Proteomes" id="UP000694480">
    <property type="component" value="Unassembled WGS sequence"/>
</dbReference>
<comment type="caution">
    <text evidence="7">The sequence shown here is derived from an EMBL/GenBank/DDBJ whole genome shotgun (WGS) entry which is preliminary data.</text>
</comment>
<dbReference type="Gene3D" id="3.20.20.80">
    <property type="entry name" value="Glycosidases"/>
    <property type="match status" value="1"/>
</dbReference>
<evidence type="ECO:0000313" key="7">
    <source>
        <dbReference type="EMBL" id="MBF5027995.1"/>
    </source>
</evidence>
<evidence type="ECO:0000256" key="1">
    <source>
        <dbReference type="ARBA" id="ARBA00001678"/>
    </source>
</evidence>
<evidence type="ECO:0000256" key="3">
    <source>
        <dbReference type="ARBA" id="ARBA00022801"/>
    </source>
</evidence>
<dbReference type="InterPro" id="IPR045053">
    <property type="entry name" value="MAN-like"/>
</dbReference>
<sequence length="417" mass="47134">MLLVLSGCRSKNFITVEKQSFVKEGRPYHYIGANYWYGALLGMKDGDRERLKKELDELQAHGVTNLRIMAAAEGGAQDYTVRTTLQPTQGQFNEEFLIGLDYLLVEMQKRNMDAVLYLTNNWEWSGGLAQYLEWNGYGPLPNPNIAPNTWPELMAYTANFHSCTPCKKALLTQIRHVVKRTNTLSGKKYINDPTIMAWQIANEPRIWNPENEKNFTEWIAEVVSEIKSLDPNHLVSTGSEGMAGSNDDLQAYVRTHQNPQIDYLTMHIWPKNWGWYSAENEEKTIKNAIDNTLSYITQHTEVAQNLAKPIVLEEFGFPREKEQIDPAASVELRNRYYNAVFSALKASVAASKPFAALNFWGYGGIGQNSHPTGKWEVGSDYTADPPQEPQGLNSVFSTDKSTLELIKDTNKSLGNLP</sequence>
<gene>
    <name evidence="7" type="ORF">IC612_09320</name>
</gene>
<evidence type="ECO:0000256" key="5">
    <source>
        <dbReference type="SAM" id="MobiDB-lite"/>
    </source>
</evidence>
<dbReference type="EC" id="3.2.1.78" evidence="2"/>
<keyword evidence="3" id="KW-0378">Hydrolase</keyword>
<evidence type="ECO:0000256" key="4">
    <source>
        <dbReference type="ARBA" id="ARBA00023295"/>
    </source>
</evidence>
<comment type="catalytic activity">
    <reaction evidence="1">
        <text>Random hydrolysis of (1-&gt;4)-beta-D-mannosidic linkages in mannans, galactomannans and glucomannans.</text>
        <dbReference type="EC" id="3.2.1.78"/>
    </reaction>
</comment>